<sequence length="416" mass="47294">MEDVPSPVAERDWSELPADILIRLFGALEIPDLLSSSAVCQSWNTHSSTARRLGLCTGNQGPWLLYSSRDSDGNTATLLRLSNNRVHCITSLPEPSFRTRYIIGSSHGWLIAADEQSELHLFNPVTRAQIELPPLMTLEPVRFVYRKNKEFVGHAIYNVTPVTPSPDYQRWVPNYPAPATRFKLYNRAVLSSDPSDANCIVVIIHNPSCQLSFARIGDCRWTWVNLRYHCINYHDCIYNDEDGLFYVLGRCGDLTTFDLNRPDPVMNFILDPFELHMHCTKYLAKAPWGDLLQVWRYHDVCEDDESKTYKVVVYKIDLPKQEIVEIKDLRGHALFVGFSSSFFVPVIDFPSLSPNCVYLAHDSAKSKAIPDKSILKEVVVFNMEDESLSDISSTLPNAWHDIPSPVWFKPSLAQAN</sequence>
<gene>
    <name evidence="2" type="ORF">EJB05_44586</name>
</gene>
<dbReference type="Proteomes" id="UP000324897">
    <property type="component" value="Chromosome 3"/>
</dbReference>
<evidence type="ECO:0000259" key="1">
    <source>
        <dbReference type="PROSITE" id="PS50181"/>
    </source>
</evidence>
<reference evidence="2 3" key="1">
    <citation type="journal article" date="2019" name="Sci. Rep.">
        <title>A high-quality genome of Eragrostis curvula grass provides insights into Poaceae evolution and supports new strategies to enhance forage quality.</title>
        <authorList>
            <person name="Carballo J."/>
            <person name="Santos B.A.C.M."/>
            <person name="Zappacosta D."/>
            <person name="Garbus I."/>
            <person name="Selva J.P."/>
            <person name="Gallo C.A."/>
            <person name="Diaz A."/>
            <person name="Albertini E."/>
            <person name="Caccamo M."/>
            <person name="Echenique V."/>
        </authorList>
    </citation>
    <scope>NUCLEOTIDE SEQUENCE [LARGE SCALE GENOMIC DNA]</scope>
    <source>
        <strain evidence="3">cv. Victoria</strain>
        <tissue evidence="2">Leaf</tissue>
    </source>
</reference>
<dbReference type="PANTHER" id="PTHR44586:SF25">
    <property type="entry name" value="(WILD MALAYSIAN BANANA) HYPOTHETICAL PROTEIN"/>
    <property type="match status" value="1"/>
</dbReference>
<evidence type="ECO:0000313" key="3">
    <source>
        <dbReference type="Proteomes" id="UP000324897"/>
    </source>
</evidence>
<name>A0A5J9TIA9_9POAL</name>
<keyword evidence="3" id="KW-1185">Reference proteome</keyword>
<evidence type="ECO:0000313" key="2">
    <source>
        <dbReference type="EMBL" id="TVU11024.1"/>
    </source>
</evidence>
<dbReference type="InterPro" id="IPR036047">
    <property type="entry name" value="F-box-like_dom_sf"/>
</dbReference>
<dbReference type="PROSITE" id="PS50181">
    <property type="entry name" value="FBOX"/>
    <property type="match status" value="1"/>
</dbReference>
<dbReference type="AlphaFoldDB" id="A0A5J9TIA9"/>
<dbReference type="SUPFAM" id="SSF81383">
    <property type="entry name" value="F-box domain"/>
    <property type="match status" value="1"/>
</dbReference>
<feature type="domain" description="F-box" evidence="1">
    <location>
        <begin position="10"/>
        <end position="45"/>
    </location>
</feature>
<organism evidence="2 3">
    <name type="scientific">Eragrostis curvula</name>
    <name type="common">weeping love grass</name>
    <dbReference type="NCBI Taxonomy" id="38414"/>
    <lineage>
        <taxon>Eukaryota</taxon>
        <taxon>Viridiplantae</taxon>
        <taxon>Streptophyta</taxon>
        <taxon>Embryophyta</taxon>
        <taxon>Tracheophyta</taxon>
        <taxon>Spermatophyta</taxon>
        <taxon>Magnoliopsida</taxon>
        <taxon>Liliopsida</taxon>
        <taxon>Poales</taxon>
        <taxon>Poaceae</taxon>
        <taxon>PACMAD clade</taxon>
        <taxon>Chloridoideae</taxon>
        <taxon>Eragrostideae</taxon>
        <taxon>Eragrostidinae</taxon>
        <taxon>Eragrostis</taxon>
    </lineage>
</organism>
<comment type="caution">
    <text evidence="2">The sequence shown here is derived from an EMBL/GenBank/DDBJ whole genome shotgun (WGS) entry which is preliminary data.</text>
</comment>
<dbReference type="Pfam" id="PF03478">
    <property type="entry name" value="Beta-prop_KIB1-4"/>
    <property type="match status" value="1"/>
</dbReference>
<dbReference type="OrthoDB" id="616438at2759"/>
<protein>
    <recommendedName>
        <fullName evidence="1">F-box domain-containing protein</fullName>
    </recommendedName>
</protein>
<dbReference type="InterPro" id="IPR005174">
    <property type="entry name" value="KIB1-4_b-propeller"/>
</dbReference>
<dbReference type="EMBL" id="RWGY01000039">
    <property type="protein sequence ID" value="TVU11024.1"/>
    <property type="molecule type" value="Genomic_DNA"/>
</dbReference>
<accession>A0A5J9TIA9</accession>
<proteinExistence type="predicted"/>
<dbReference type="Pfam" id="PF12937">
    <property type="entry name" value="F-box-like"/>
    <property type="match status" value="1"/>
</dbReference>
<dbReference type="Gramene" id="TVU11024">
    <property type="protein sequence ID" value="TVU11024"/>
    <property type="gene ID" value="EJB05_44586"/>
</dbReference>
<dbReference type="PANTHER" id="PTHR44586">
    <property type="entry name" value="F-BOX DOMAIN CONTAINING PROTEIN, EXPRESSED"/>
    <property type="match status" value="1"/>
</dbReference>
<dbReference type="Gene3D" id="1.20.1280.50">
    <property type="match status" value="1"/>
</dbReference>
<dbReference type="InterPro" id="IPR001810">
    <property type="entry name" value="F-box_dom"/>
</dbReference>